<protein>
    <recommendedName>
        <fullName evidence="3">Alpha and gamma adaptin binding protein</fullName>
    </recommendedName>
</protein>
<dbReference type="PANTHER" id="PTHR14659:SF1">
    <property type="entry name" value="ALPHA- AND GAMMA-ADAPTIN-BINDING PROTEIN P34"/>
    <property type="match status" value="1"/>
</dbReference>
<dbReference type="Gene3D" id="3.40.50.11960">
    <property type="match status" value="1"/>
</dbReference>
<dbReference type="Ensembl" id="ENSSSCT00070003382.1">
    <property type="protein sequence ID" value="ENSSSCP00070002803.1"/>
    <property type="gene ID" value="ENSSSCG00070001815.1"/>
</dbReference>
<accession>A0A4X1SK34</accession>
<proteinExistence type="predicted"/>
<evidence type="ECO:0000313" key="2">
    <source>
        <dbReference type="Proteomes" id="UP000314985"/>
    </source>
</evidence>
<dbReference type="PANTHER" id="PTHR14659">
    <property type="entry name" value="ALPHA- AND GAMMA-ADAPTIN-BINDING PROTEIN P34"/>
    <property type="match status" value="1"/>
</dbReference>
<organism evidence="1 2">
    <name type="scientific">Sus scrofa</name>
    <name type="common">Pig</name>
    <dbReference type="NCBI Taxonomy" id="9823"/>
    <lineage>
        <taxon>Eukaryota</taxon>
        <taxon>Metazoa</taxon>
        <taxon>Chordata</taxon>
        <taxon>Craniata</taxon>
        <taxon>Vertebrata</taxon>
        <taxon>Euteleostomi</taxon>
        <taxon>Mammalia</taxon>
        <taxon>Eutheria</taxon>
        <taxon>Laurasiatheria</taxon>
        <taxon>Artiodactyla</taxon>
        <taxon>Suina</taxon>
        <taxon>Suidae</taxon>
        <taxon>Sus</taxon>
    </lineage>
</organism>
<dbReference type="AlphaFoldDB" id="A0A4X1SK34"/>
<evidence type="ECO:0000313" key="1">
    <source>
        <dbReference type="Ensembl" id="ENSSSCP00070002803.1"/>
    </source>
</evidence>
<reference evidence="1" key="2">
    <citation type="submission" date="2025-08" db="UniProtKB">
        <authorList>
            <consortium name="Ensembl"/>
        </authorList>
    </citation>
    <scope>IDENTIFICATION</scope>
</reference>
<sequence length="189" mass="21467">MWRHCTGKKFTKEVRNILGTEDVIVEVTANDAVRFYPWTIDNKYYSADINLCVVPNKFLITAEIAESVQAFVVYFDSTQTSGLDSVSSWLPLAEAWLPEVMILVCDRVSENGVNRQKAQEWCIKHGFELVELNPEELPEEDETEEILSLHKFKECIVNSHIPTASWGRNGGGSGLRELVGRCQLLQKTF</sequence>
<name>A0A4X1SK34_PIG</name>
<reference evidence="2" key="1">
    <citation type="submission" date="2017-08" db="EMBL/GenBank/DDBJ databases">
        <title>USMARCv1.0.</title>
        <authorList>
            <person name="Hannum G.I."/>
            <person name="Koren S."/>
            <person name="Schroeder S.G."/>
            <person name="Chin S.C."/>
            <person name="Nonneman D.J."/>
            <person name="Becker S.A."/>
            <person name="Rosen B.D."/>
            <person name="Bickhart D.M."/>
            <person name="Putnam N.H."/>
            <person name="Green R.E."/>
            <person name="Tuggle C.K."/>
            <person name="Liu H."/>
            <person name="Rohrer G.A."/>
            <person name="Warr A."/>
            <person name="Hall R."/>
            <person name="Kim K."/>
            <person name="Hume D.A."/>
            <person name="Talbot R."/>
            <person name="Chow W."/>
            <person name="Howe K."/>
            <person name="Schwartz A.S."/>
            <person name="Watson M."/>
            <person name="Archibald A.L."/>
            <person name="Phillippy A.M."/>
            <person name="Smith T.P.L."/>
        </authorList>
    </citation>
    <scope>NUCLEOTIDE SEQUENCE [LARGE SCALE GENOMIC DNA]</scope>
</reference>
<evidence type="ECO:0008006" key="3">
    <source>
        <dbReference type="Google" id="ProtNLM"/>
    </source>
</evidence>
<dbReference type="InterPro" id="IPR019341">
    <property type="entry name" value="Alpha/Gamma-adaptin-bd_p34"/>
</dbReference>
<dbReference type="Proteomes" id="UP000314985">
    <property type="component" value="Unassembled WGS sequence"/>
</dbReference>